<comment type="caution">
    <text evidence="2">The sequence shown here is derived from an EMBL/GenBank/DDBJ whole genome shotgun (WGS) entry which is preliminary data.</text>
</comment>
<dbReference type="RefSeq" id="WP_200122808.1">
    <property type="nucleotide sequence ID" value="NZ_JAEILV010000009.1"/>
</dbReference>
<gene>
    <name evidence="2" type="ORF">J1C50_13840</name>
</gene>
<dbReference type="EMBL" id="JAFLRD010000010">
    <property type="protein sequence ID" value="MBO0416591.1"/>
    <property type="molecule type" value="Genomic_DNA"/>
</dbReference>
<dbReference type="InterPro" id="IPR013321">
    <property type="entry name" value="Arc_rbn_hlx_hlx"/>
</dbReference>
<feature type="domain" description="Arc-like DNA binding" evidence="1">
    <location>
        <begin position="10"/>
        <end position="57"/>
    </location>
</feature>
<dbReference type="Pfam" id="PF03869">
    <property type="entry name" value="Arc"/>
    <property type="match status" value="1"/>
</dbReference>
<name>A0ABS3GNF4_9NEIS</name>
<proteinExistence type="predicted"/>
<organism evidence="2 3">
    <name type="scientific">Chromobacterium haemolyticum</name>
    <dbReference type="NCBI Taxonomy" id="394935"/>
    <lineage>
        <taxon>Bacteria</taxon>
        <taxon>Pseudomonadati</taxon>
        <taxon>Pseudomonadota</taxon>
        <taxon>Betaproteobacteria</taxon>
        <taxon>Neisseriales</taxon>
        <taxon>Chromobacteriaceae</taxon>
        <taxon>Chromobacterium</taxon>
    </lineage>
</organism>
<keyword evidence="2" id="KW-0238">DNA-binding</keyword>
<dbReference type="Proteomes" id="UP000664349">
    <property type="component" value="Unassembled WGS sequence"/>
</dbReference>
<dbReference type="InterPro" id="IPR005569">
    <property type="entry name" value="Arc_DNA-bd_dom"/>
</dbReference>
<protein>
    <submittedName>
        <fullName evidence="2">Arc family DNA-binding protein</fullName>
    </submittedName>
</protein>
<evidence type="ECO:0000313" key="2">
    <source>
        <dbReference type="EMBL" id="MBO0416591.1"/>
    </source>
</evidence>
<dbReference type="GO" id="GO:0003677">
    <property type="term" value="F:DNA binding"/>
    <property type="evidence" value="ECO:0007669"/>
    <property type="project" value="UniProtKB-KW"/>
</dbReference>
<evidence type="ECO:0000313" key="3">
    <source>
        <dbReference type="Proteomes" id="UP000664349"/>
    </source>
</evidence>
<keyword evidence="3" id="KW-1185">Reference proteome</keyword>
<accession>A0ABS3GNF4</accession>
<dbReference type="InterPro" id="IPR010985">
    <property type="entry name" value="Ribbon_hlx_hlx"/>
</dbReference>
<dbReference type="Gene3D" id="1.10.1220.10">
    <property type="entry name" value="Met repressor-like"/>
    <property type="match status" value="1"/>
</dbReference>
<evidence type="ECO:0000259" key="1">
    <source>
        <dbReference type="Pfam" id="PF03869"/>
    </source>
</evidence>
<sequence>MEKKPQDSESRGQDKFIVRFPDGMRSRIAEAAKTNGRSMNAEIVHRLAVSLGSESSVSKEGFEGKDIGELATRIQQAGEAEMLSDILQALANAISPSKPKADNDRG</sequence>
<reference evidence="2 3" key="1">
    <citation type="submission" date="2021-03" db="EMBL/GenBank/DDBJ databases">
        <title>First Case of infection caused by Chromobacterium haemolyticum derived from water in China.</title>
        <authorList>
            <person name="Chen J."/>
            <person name="Liu C."/>
        </authorList>
    </citation>
    <scope>NUCLEOTIDE SEQUENCE [LARGE SCALE GENOMIC DNA]</scope>
    <source>
        <strain evidence="2 3">WJ-5</strain>
    </source>
</reference>
<dbReference type="SUPFAM" id="SSF47598">
    <property type="entry name" value="Ribbon-helix-helix"/>
    <property type="match status" value="1"/>
</dbReference>